<keyword evidence="13 14" id="KW-0961">Cell wall biogenesis/degradation</keyword>
<evidence type="ECO:0000313" key="17">
    <source>
        <dbReference type="EMBL" id="AGS39049.1"/>
    </source>
</evidence>
<dbReference type="Proteomes" id="UP000015380">
    <property type="component" value="Chromosome"/>
</dbReference>
<evidence type="ECO:0000259" key="16">
    <source>
        <dbReference type="Pfam" id="PF03717"/>
    </source>
</evidence>
<keyword evidence="10 14" id="KW-0573">Peptidoglycan synthesis</keyword>
<evidence type="ECO:0000256" key="5">
    <source>
        <dbReference type="ARBA" id="ARBA00022645"/>
    </source>
</evidence>
<feature type="domain" description="Penicillin-binding protein transpeptidase" evidence="15">
    <location>
        <begin position="267"/>
        <end position="601"/>
    </location>
</feature>
<comment type="similarity">
    <text evidence="14">Belongs to the transpeptidase family. MrdA subfamily.</text>
</comment>
<dbReference type="PANTHER" id="PTHR30627">
    <property type="entry name" value="PEPTIDOGLYCAN D,D-TRANSPEPTIDASE"/>
    <property type="match status" value="1"/>
</dbReference>
<dbReference type="GO" id="GO:0071555">
    <property type="term" value="P:cell wall organization"/>
    <property type="evidence" value="ECO:0007669"/>
    <property type="project" value="UniProtKB-KW"/>
</dbReference>
<dbReference type="eggNOG" id="COG0768">
    <property type="taxonomic scope" value="Bacteria"/>
</dbReference>
<dbReference type="GO" id="GO:0005886">
    <property type="term" value="C:plasma membrane"/>
    <property type="evidence" value="ECO:0007669"/>
    <property type="project" value="UniProtKB-SubCell"/>
</dbReference>
<evidence type="ECO:0000256" key="9">
    <source>
        <dbReference type="ARBA" id="ARBA00022960"/>
    </source>
</evidence>
<evidence type="ECO:0000256" key="12">
    <source>
        <dbReference type="ARBA" id="ARBA00023136"/>
    </source>
</evidence>
<evidence type="ECO:0000256" key="11">
    <source>
        <dbReference type="ARBA" id="ARBA00022989"/>
    </source>
</evidence>
<dbReference type="InterPro" id="IPR036138">
    <property type="entry name" value="PBP_dimer_sf"/>
</dbReference>
<dbReference type="HAMAP" id="MF_02081">
    <property type="entry name" value="MrdA_transpept"/>
    <property type="match status" value="1"/>
</dbReference>
<dbReference type="GO" id="GO:0008360">
    <property type="term" value="P:regulation of cell shape"/>
    <property type="evidence" value="ECO:0007669"/>
    <property type="project" value="UniProtKB-KW"/>
</dbReference>
<keyword evidence="4 14" id="KW-0997">Cell inner membrane</keyword>
<keyword evidence="5 14" id="KW-0121">Carboxypeptidase</keyword>
<dbReference type="Gene3D" id="3.40.710.10">
    <property type="entry name" value="DD-peptidase/beta-lactamase superfamily"/>
    <property type="match status" value="1"/>
</dbReference>
<evidence type="ECO:0000256" key="13">
    <source>
        <dbReference type="ARBA" id="ARBA00023316"/>
    </source>
</evidence>
<comment type="catalytic activity">
    <reaction evidence="14">
        <text>Preferential cleavage: (Ac)2-L-Lys-D-Ala-|-D-Ala. Also transpeptidation of peptidyl-alanyl moieties that are N-acyl substituents of D-alanine.</text>
        <dbReference type="EC" id="3.4.16.4"/>
    </reaction>
</comment>
<dbReference type="GO" id="GO:0071972">
    <property type="term" value="F:peptidoglycan L,D-transpeptidase activity"/>
    <property type="evidence" value="ECO:0007669"/>
    <property type="project" value="TreeGrafter"/>
</dbReference>
<keyword evidence="6 14" id="KW-0645">Protease</keyword>
<feature type="domain" description="Penicillin-binding protein dimerisation" evidence="16">
    <location>
        <begin position="64"/>
        <end position="234"/>
    </location>
</feature>
<keyword evidence="12 14" id="KW-0472">Membrane</keyword>
<comment type="caution">
    <text evidence="14">Lacks conserved residue(s) required for the propagation of feature annotation.</text>
</comment>
<dbReference type="Pfam" id="PF03717">
    <property type="entry name" value="PBP_dimer"/>
    <property type="match status" value="1"/>
</dbReference>
<dbReference type="SUPFAM" id="SSF56601">
    <property type="entry name" value="beta-lactamase/transpeptidase-like"/>
    <property type="match status" value="1"/>
</dbReference>
<comment type="function">
    <text evidence="14">Catalyzes cross-linking of the peptidoglycan cell wall.</text>
</comment>
<name>S5T686_9GAMM</name>
<organism evidence="17 18">
    <name type="scientific">Cycloclasticus zancles 78-ME</name>
    <dbReference type="NCBI Taxonomy" id="1198232"/>
    <lineage>
        <taxon>Bacteria</taxon>
        <taxon>Pseudomonadati</taxon>
        <taxon>Pseudomonadota</taxon>
        <taxon>Gammaproteobacteria</taxon>
        <taxon>Thiotrichales</taxon>
        <taxon>Piscirickettsiaceae</taxon>
        <taxon>Cycloclasticus</taxon>
    </lineage>
</organism>
<evidence type="ECO:0000256" key="6">
    <source>
        <dbReference type="ARBA" id="ARBA00022670"/>
    </source>
</evidence>
<proteinExistence type="inferred from homology"/>
<dbReference type="GO" id="GO:0009002">
    <property type="term" value="F:serine-type D-Ala-D-Ala carboxypeptidase activity"/>
    <property type="evidence" value="ECO:0007669"/>
    <property type="project" value="UniProtKB-UniRule"/>
</dbReference>
<evidence type="ECO:0000256" key="2">
    <source>
        <dbReference type="ARBA" id="ARBA00004236"/>
    </source>
</evidence>
<dbReference type="Pfam" id="PF00905">
    <property type="entry name" value="Transpeptidase"/>
    <property type="match status" value="1"/>
</dbReference>
<dbReference type="InterPro" id="IPR050515">
    <property type="entry name" value="Beta-lactam/transpept"/>
</dbReference>
<dbReference type="NCBIfam" id="TIGR03423">
    <property type="entry name" value="pbp2_mrdA"/>
    <property type="match status" value="1"/>
</dbReference>
<dbReference type="GO" id="GO:0006508">
    <property type="term" value="P:proteolysis"/>
    <property type="evidence" value="ECO:0007669"/>
    <property type="project" value="UniProtKB-KW"/>
</dbReference>
<evidence type="ECO:0000256" key="8">
    <source>
        <dbReference type="ARBA" id="ARBA00022801"/>
    </source>
</evidence>
<dbReference type="UniPathway" id="UPA00219"/>
<keyword evidence="9 14" id="KW-0133">Cell shape</keyword>
<dbReference type="Gene3D" id="3.30.1390.30">
    <property type="entry name" value="Penicillin-binding protein 2a, domain 3"/>
    <property type="match status" value="1"/>
</dbReference>
<dbReference type="InterPro" id="IPR001460">
    <property type="entry name" value="PCN-bd_Tpept"/>
</dbReference>
<dbReference type="InterPro" id="IPR005311">
    <property type="entry name" value="PBP_dimer"/>
</dbReference>
<keyword evidence="7 14" id="KW-0812">Transmembrane</keyword>
<gene>
    <name evidence="14" type="primary">mrdA</name>
    <name evidence="17" type="ORF">CYCME_0708</name>
</gene>
<dbReference type="AlphaFoldDB" id="S5T686"/>
<dbReference type="Gene3D" id="3.90.1310.10">
    <property type="entry name" value="Penicillin-binding protein 2a (Domain 2)"/>
    <property type="match status" value="1"/>
</dbReference>
<evidence type="ECO:0000256" key="1">
    <source>
        <dbReference type="ARBA" id="ARBA00004167"/>
    </source>
</evidence>
<dbReference type="GO" id="GO:0009252">
    <property type="term" value="P:peptidoglycan biosynthetic process"/>
    <property type="evidence" value="ECO:0007669"/>
    <property type="project" value="UniProtKB-UniRule"/>
</dbReference>
<dbReference type="KEGG" id="cza:CYCME_0708"/>
<reference evidence="17 18" key="1">
    <citation type="submission" date="2013-05" db="EMBL/GenBank/DDBJ databases">
        <title>Between feast and famine: a lifestyle of most important marine PAH-degrading bacterium Cycloclasticus sp. 7ME.</title>
        <authorList>
            <person name="Yakimov M.M."/>
            <person name="Messina E."/>
            <person name="Genovese M."/>
            <person name="Denaro R."/>
            <person name="Crisafi F."/>
            <person name="Russo D."/>
            <person name="Cappello S."/>
            <person name="Santisi S."/>
            <person name="Smedile F."/>
            <person name="Golyshina O.V."/>
            <person name="Tran H."/>
            <person name="Pieper D.H."/>
            <person name="Golyshin P.N."/>
            <person name="Giuliano L."/>
        </authorList>
    </citation>
    <scope>NUCLEOTIDE SEQUENCE [LARGE SCALE GENOMIC DNA]</scope>
    <source>
        <strain evidence="17 18">78-ME</strain>
    </source>
</reference>
<dbReference type="EMBL" id="CP005996">
    <property type="protein sequence ID" value="AGS39049.1"/>
    <property type="molecule type" value="Genomic_DNA"/>
</dbReference>
<sequence>MNTRFDLKSSLQENRLFLLRATTLIVFVLILFFALIARLTYLQIATHEKYVDLAQNNRVKLSVISPVRGLIFDTKGRVLAENNPTYSLELVPEQTPDLANTLERLSALLPISKDELALFEKRRKQQKRFASVSIRNRLNDQEVAIFSANRHLFPGVDIQARPLRHYPFPELTAHVVGYVGAINEQELKTIEPANYRGTRFIGKTGIERTYETELHGYVGYQQTENTAQGRSLKVLSYTPPLSGSDLTLNLDIELQKIAHDALGDYTGSVAAIDTRTGAVRALVSKPGFNANLFAKGIDQASYSQLQNSSKRPLFNRFLRGQYPPGSTLKPFLALAGLDYKTVHPHQRIFCPGFYQLPKQTHKYRDWKKTGHGMTTLHDSIVQSCDVYYYILAHELKIDRMHDFLQKFGFGQKTGIDILGERSGLLPSREWKKRTRNQVWYPGETLIAGIGQGFNLTTPLQLAHATALIANKGSTHIPSLVAKINDKPRQTSTTLPITLNNPQHWNTIIDAMYDVVNGARGTARKIREGAPYKIAGKTGTAQVFTIKQDEKYDEENVQEHLKDHALFIAFAPAREPQLAVAIVVENGGHGGSVAAPIARSIFDQYIQVTP</sequence>
<feature type="transmembrane region" description="Helical" evidence="14">
    <location>
        <begin position="21"/>
        <end position="41"/>
    </location>
</feature>
<keyword evidence="18" id="KW-1185">Reference proteome</keyword>
<reference evidence="18" key="2">
    <citation type="journal article" date="2016" name="Environ. Microbiol. Rep.">
        <title>Analysis of defence systems and a conjugative IncP-1 plasmid in the marine polyaromatic hydrocarbons-degrading bacterium Cycloclasticus sp. 78-ME.</title>
        <authorList>
            <person name="Yakimov M.M."/>
            <person name="Crisafi F."/>
            <person name="Messina E."/>
            <person name="Smedile F."/>
            <person name="Lopatina A."/>
            <person name="Denaro R."/>
            <person name="Pieper D.H."/>
            <person name="Golyshin P.N."/>
            <person name="Giuliano L."/>
        </authorList>
    </citation>
    <scope>NUCLEOTIDE SEQUENCE [LARGE SCALE GENOMIC DNA]</scope>
    <source>
        <strain evidence="18">78-ME</strain>
    </source>
</reference>
<dbReference type="PATRIC" id="fig|1198232.3.peg.716"/>
<dbReference type="EC" id="3.4.16.4" evidence="14"/>
<dbReference type="GO" id="GO:0008658">
    <property type="term" value="F:penicillin binding"/>
    <property type="evidence" value="ECO:0007669"/>
    <property type="project" value="UniProtKB-UniRule"/>
</dbReference>
<evidence type="ECO:0000259" key="15">
    <source>
        <dbReference type="Pfam" id="PF00905"/>
    </source>
</evidence>
<comment type="subcellular location">
    <subcellularLocation>
        <location evidence="14">Cell inner membrane</location>
        <topology evidence="14">Single-pass membrane protein</topology>
    </subcellularLocation>
    <subcellularLocation>
        <location evidence="2">Cell membrane</location>
    </subcellularLocation>
    <subcellularLocation>
        <location evidence="1">Membrane</location>
        <topology evidence="1">Single-pass membrane protein</topology>
    </subcellularLocation>
</comment>
<dbReference type="HOGENOM" id="CLU_009289_1_2_6"/>
<evidence type="ECO:0000313" key="18">
    <source>
        <dbReference type="Proteomes" id="UP000015380"/>
    </source>
</evidence>
<keyword evidence="8 14" id="KW-0378">Hydrolase</keyword>
<dbReference type="RefSeq" id="WP_020932168.1">
    <property type="nucleotide sequence ID" value="NC_021917.1"/>
</dbReference>
<comment type="pathway">
    <text evidence="14">Cell wall biogenesis; peptidoglycan biosynthesis.</text>
</comment>
<keyword evidence="3 14" id="KW-1003">Cell membrane</keyword>
<evidence type="ECO:0000256" key="3">
    <source>
        <dbReference type="ARBA" id="ARBA00022475"/>
    </source>
</evidence>
<dbReference type="InterPro" id="IPR017790">
    <property type="entry name" value="Penicillin-binding_protein_2"/>
</dbReference>
<keyword evidence="11 14" id="KW-1133">Transmembrane helix</keyword>
<dbReference type="SUPFAM" id="SSF56519">
    <property type="entry name" value="Penicillin binding protein dimerisation domain"/>
    <property type="match status" value="1"/>
</dbReference>
<evidence type="ECO:0000256" key="4">
    <source>
        <dbReference type="ARBA" id="ARBA00022519"/>
    </source>
</evidence>
<feature type="active site" description="Acyl-ester intermediate" evidence="14">
    <location>
        <position position="326"/>
    </location>
</feature>
<accession>S5T686</accession>
<evidence type="ECO:0000256" key="14">
    <source>
        <dbReference type="HAMAP-Rule" id="MF_02081"/>
    </source>
</evidence>
<dbReference type="InterPro" id="IPR012338">
    <property type="entry name" value="Beta-lactam/transpept-like"/>
</dbReference>
<protein>
    <recommendedName>
        <fullName evidence="14">Peptidoglycan D,D-transpeptidase MrdA</fullName>
        <ecNumber evidence="14">3.4.16.4</ecNumber>
    </recommendedName>
    <alternativeName>
        <fullName evidence="14">Penicillin-binding protein 2</fullName>
        <shortName evidence="14">PBP-2</shortName>
    </alternativeName>
</protein>
<evidence type="ECO:0000256" key="7">
    <source>
        <dbReference type="ARBA" id="ARBA00022692"/>
    </source>
</evidence>
<dbReference type="PANTHER" id="PTHR30627:SF2">
    <property type="entry name" value="PEPTIDOGLYCAN D,D-TRANSPEPTIDASE MRDA"/>
    <property type="match status" value="1"/>
</dbReference>
<evidence type="ECO:0000256" key="10">
    <source>
        <dbReference type="ARBA" id="ARBA00022984"/>
    </source>
</evidence>